<dbReference type="PROSITE" id="PS50405">
    <property type="entry name" value="GST_CTER"/>
    <property type="match status" value="1"/>
</dbReference>
<dbReference type="InterPro" id="IPR010987">
    <property type="entry name" value="Glutathione-S-Trfase_C-like"/>
</dbReference>
<dbReference type="EMBL" id="JAVRRT010000010">
    <property type="protein sequence ID" value="KAK5168110.1"/>
    <property type="molecule type" value="Genomic_DNA"/>
</dbReference>
<name>A0AAV9P5D4_9PEZI</name>
<dbReference type="Pfam" id="PF14497">
    <property type="entry name" value="GST_C_3"/>
    <property type="match status" value="1"/>
</dbReference>
<dbReference type="InterPro" id="IPR040079">
    <property type="entry name" value="Glutathione_S-Trfase"/>
</dbReference>
<dbReference type="RefSeq" id="XP_064657720.1">
    <property type="nucleotide sequence ID" value="XM_064803919.1"/>
</dbReference>
<dbReference type="PANTHER" id="PTHR44051">
    <property type="entry name" value="GLUTATHIONE S-TRANSFERASE-RELATED"/>
    <property type="match status" value="1"/>
</dbReference>
<dbReference type="Pfam" id="PF13409">
    <property type="entry name" value="GST_N_2"/>
    <property type="match status" value="1"/>
</dbReference>
<evidence type="ECO:0000256" key="1">
    <source>
        <dbReference type="ARBA" id="ARBA00007409"/>
    </source>
</evidence>
<dbReference type="EC" id="2.5.1.18" evidence="4"/>
<feature type="domain" description="GST C-terminal" evidence="3">
    <location>
        <begin position="125"/>
        <end position="255"/>
    </location>
</feature>
<accession>A0AAV9P5D4</accession>
<dbReference type="SFLD" id="SFLDS00019">
    <property type="entry name" value="Glutathione_Transferase_(cytos"/>
    <property type="match status" value="1"/>
</dbReference>
<dbReference type="Gene3D" id="3.40.30.10">
    <property type="entry name" value="Glutaredoxin"/>
    <property type="match status" value="1"/>
</dbReference>
<reference evidence="4 5" key="1">
    <citation type="submission" date="2023-08" db="EMBL/GenBank/DDBJ databases">
        <title>Black Yeasts Isolated from many extreme environments.</title>
        <authorList>
            <person name="Coleine C."/>
            <person name="Stajich J.E."/>
            <person name="Selbmann L."/>
        </authorList>
    </citation>
    <scope>NUCLEOTIDE SEQUENCE [LARGE SCALE GENOMIC DNA]</scope>
    <source>
        <strain evidence="4 5">CCFEE 5935</strain>
    </source>
</reference>
<proteinExistence type="inferred from homology"/>
<evidence type="ECO:0000259" key="2">
    <source>
        <dbReference type="PROSITE" id="PS50404"/>
    </source>
</evidence>
<dbReference type="SUPFAM" id="SSF47616">
    <property type="entry name" value="GST C-terminal domain-like"/>
    <property type="match status" value="1"/>
</dbReference>
<dbReference type="GO" id="GO:0004364">
    <property type="term" value="F:glutathione transferase activity"/>
    <property type="evidence" value="ECO:0007669"/>
    <property type="project" value="UniProtKB-EC"/>
</dbReference>
<dbReference type="InterPro" id="IPR004045">
    <property type="entry name" value="Glutathione_S-Trfase_N"/>
</dbReference>
<dbReference type="InterPro" id="IPR036249">
    <property type="entry name" value="Thioredoxin-like_sf"/>
</dbReference>
<dbReference type="CDD" id="cd03048">
    <property type="entry name" value="GST_N_Ure2p_like"/>
    <property type="match status" value="1"/>
</dbReference>
<protein>
    <submittedName>
        <fullName evidence="4">Glutathione S-transferase 2</fullName>
        <ecNumber evidence="4">2.5.1.18</ecNumber>
    </submittedName>
</protein>
<dbReference type="SFLD" id="SFLDG00358">
    <property type="entry name" value="Main_(cytGST)"/>
    <property type="match status" value="1"/>
</dbReference>
<keyword evidence="5" id="KW-1185">Reference proteome</keyword>
<dbReference type="PANTHER" id="PTHR44051:SF8">
    <property type="entry name" value="GLUTATHIONE S-TRANSFERASE GSTA"/>
    <property type="match status" value="1"/>
</dbReference>
<evidence type="ECO:0000259" key="3">
    <source>
        <dbReference type="PROSITE" id="PS50405"/>
    </source>
</evidence>
<dbReference type="Gene3D" id="1.20.1050.10">
    <property type="match status" value="1"/>
</dbReference>
<dbReference type="InterPro" id="IPR036282">
    <property type="entry name" value="Glutathione-S-Trfase_C_sf"/>
</dbReference>
<evidence type="ECO:0000313" key="5">
    <source>
        <dbReference type="Proteomes" id="UP001337655"/>
    </source>
</evidence>
<keyword evidence="4" id="KW-0808">Transferase</keyword>
<comment type="caution">
    <text evidence="4">The sequence shown here is derived from an EMBL/GenBank/DDBJ whole genome shotgun (WGS) entry which is preliminary data.</text>
</comment>
<dbReference type="PROSITE" id="PS50404">
    <property type="entry name" value="GST_NTER"/>
    <property type="match status" value="1"/>
</dbReference>
<organism evidence="4 5">
    <name type="scientific">Saxophila tyrrhenica</name>
    <dbReference type="NCBI Taxonomy" id="1690608"/>
    <lineage>
        <taxon>Eukaryota</taxon>
        <taxon>Fungi</taxon>
        <taxon>Dikarya</taxon>
        <taxon>Ascomycota</taxon>
        <taxon>Pezizomycotina</taxon>
        <taxon>Dothideomycetes</taxon>
        <taxon>Dothideomycetidae</taxon>
        <taxon>Mycosphaerellales</taxon>
        <taxon>Extremaceae</taxon>
        <taxon>Saxophila</taxon>
    </lineage>
</organism>
<dbReference type="Proteomes" id="UP001337655">
    <property type="component" value="Unassembled WGS sequence"/>
</dbReference>
<feature type="domain" description="GST N-terminal" evidence="2">
    <location>
        <begin position="3"/>
        <end position="89"/>
    </location>
</feature>
<dbReference type="AlphaFoldDB" id="A0AAV9P5D4"/>
<comment type="similarity">
    <text evidence="1">Belongs to the GST superfamily.</text>
</comment>
<dbReference type="GeneID" id="89928018"/>
<dbReference type="InterPro" id="IPR004046">
    <property type="entry name" value="GST_C"/>
</dbReference>
<dbReference type="FunFam" id="3.40.30.10:FF:000172">
    <property type="entry name" value="Glutathione S-transferase GstA"/>
    <property type="match status" value="1"/>
</dbReference>
<evidence type="ECO:0000313" key="4">
    <source>
        <dbReference type="EMBL" id="KAK5168110.1"/>
    </source>
</evidence>
<dbReference type="SUPFAM" id="SSF52833">
    <property type="entry name" value="Thioredoxin-like"/>
    <property type="match status" value="1"/>
</dbReference>
<gene>
    <name evidence="4" type="primary">GST2_2</name>
    <name evidence="4" type="ORF">LTR77_006678</name>
</gene>
<sequence>MPGPNITLYTGQSPNGVKISITLEELGLPYTVREVNMKVNEQKSDWFAEINPNGRIPAITDTFDDGETIRVFESGSIMQYLVARYDTEHKISYPVGTREHVEVKPTTSSGTSNWSVEGFSERHPRFQASASPRDHSIFIPTVETPTDSSTHYFSYAKDDHEYAATRYQNEVKRLYGVLDKHLRDVGSDYIVGSKMTIADIAHWGWITLSRWAKVELSDFPTLKAWEERVLARPAVEKGRHVPDKHHREILQDPKMMEEFEKRGKAFYRQKEKEAAEEKAHA</sequence>